<dbReference type="EMBL" id="JAOBTW010000004">
    <property type="protein sequence ID" value="MDZ7281325.1"/>
    <property type="molecule type" value="Genomic_DNA"/>
</dbReference>
<sequence length="59" mass="6657">MPRRLVRSISLSHELDRFVTDEVASGHYATASEVVRDGLRALIEQRTSGRIVHAQVRRG</sequence>
<proteinExistence type="predicted"/>
<accession>A0ABU5LN13</accession>
<dbReference type="NCBIfam" id="TIGR02606">
    <property type="entry name" value="antidote_CC2985"/>
    <property type="match status" value="1"/>
</dbReference>
<dbReference type="Gene3D" id="6.10.10.120">
    <property type="entry name" value="Antitoxin ParD1-like"/>
    <property type="match status" value="1"/>
</dbReference>
<dbReference type="InterPro" id="IPR038296">
    <property type="entry name" value="ParD_sf"/>
</dbReference>
<dbReference type="SUPFAM" id="SSF47598">
    <property type="entry name" value="Ribbon-helix-helix"/>
    <property type="match status" value="1"/>
</dbReference>
<keyword evidence="3" id="KW-1185">Reference proteome</keyword>
<reference evidence="3" key="1">
    <citation type="submission" date="2023-07" db="EMBL/GenBank/DDBJ databases">
        <title>Whole genome sequence analysis of rice epiphytic Sphingomonas sanguinis OsEp_Plm_15B2.</title>
        <authorList>
            <person name="Sahu K.P."/>
            <person name="Asharani P."/>
            <person name="Reddy B."/>
            <person name="Kumar A."/>
        </authorList>
    </citation>
    <scope>NUCLEOTIDE SEQUENCE [LARGE SCALE GENOMIC DNA]</scope>
    <source>
        <strain evidence="3">OsEp_Plm_15B2</strain>
    </source>
</reference>
<evidence type="ECO:0000256" key="1">
    <source>
        <dbReference type="ARBA" id="ARBA00022649"/>
    </source>
</evidence>
<evidence type="ECO:0000313" key="3">
    <source>
        <dbReference type="Proteomes" id="UP001292182"/>
    </source>
</evidence>
<gene>
    <name evidence="2" type="ORF">N4G62_04700</name>
</gene>
<dbReference type="InterPro" id="IPR022789">
    <property type="entry name" value="ParD"/>
</dbReference>
<dbReference type="CDD" id="cd22231">
    <property type="entry name" value="RHH_NikR_HicB-like"/>
    <property type="match status" value="1"/>
</dbReference>
<evidence type="ECO:0000313" key="2">
    <source>
        <dbReference type="EMBL" id="MDZ7281325.1"/>
    </source>
</evidence>
<protein>
    <submittedName>
        <fullName evidence="2">Type II toxin-antitoxin system ParD family antitoxin</fullName>
    </submittedName>
</protein>
<comment type="caution">
    <text evidence="2">The sequence shown here is derived from an EMBL/GenBank/DDBJ whole genome shotgun (WGS) entry which is preliminary data.</text>
</comment>
<dbReference type="Pfam" id="PF03693">
    <property type="entry name" value="ParD_antitoxin"/>
    <property type="match status" value="1"/>
</dbReference>
<dbReference type="InterPro" id="IPR010985">
    <property type="entry name" value="Ribbon_hlx_hlx"/>
</dbReference>
<organism evidence="2 3">
    <name type="scientific">Sphingomonas sanguinis</name>
    <dbReference type="NCBI Taxonomy" id="33051"/>
    <lineage>
        <taxon>Bacteria</taxon>
        <taxon>Pseudomonadati</taxon>
        <taxon>Pseudomonadota</taxon>
        <taxon>Alphaproteobacteria</taxon>
        <taxon>Sphingomonadales</taxon>
        <taxon>Sphingomonadaceae</taxon>
        <taxon>Sphingomonas</taxon>
    </lineage>
</organism>
<name>A0ABU5LN13_9SPHN</name>
<keyword evidence="1" id="KW-1277">Toxin-antitoxin system</keyword>
<dbReference type="Proteomes" id="UP001292182">
    <property type="component" value="Unassembled WGS sequence"/>
</dbReference>